<keyword evidence="2" id="KW-1185">Reference proteome</keyword>
<dbReference type="Proteomes" id="UP001066276">
    <property type="component" value="Chromosome 12"/>
</dbReference>
<evidence type="ECO:0000313" key="2">
    <source>
        <dbReference type="Proteomes" id="UP001066276"/>
    </source>
</evidence>
<proteinExistence type="predicted"/>
<gene>
    <name evidence="1" type="ORF">NDU88_000666</name>
</gene>
<dbReference type="EMBL" id="JANPWB010000016">
    <property type="protein sequence ID" value="KAJ1080467.1"/>
    <property type="molecule type" value="Genomic_DNA"/>
</dbReference>
<reference evidence="1" key="1">
    <citation type="journal article" date="2022" name="bioRxiv">
        <title>Sequencing and chromosome-scale assembly of the giantPleurodeles waltlgenome.</title>
        <authorList>
            <person name="Brown T."/>
            <person name="Elewa A."/>
            <person name="Iarovenko S."/>
            <person name="Subramanian E."/>
            <person name="Araus A.J."/>
            <person name="Petzold A."/>
            <person name="Susuki M."/>
            <person name="Suzuki K.-i.T."/>
            <person name="Hayashi T."/>
            <person name="Toyoda A."/>
            <person name="Oliveira C."/>
            <person name="Osipova E."/>
            <person name="Leigh N.D."/>
            <person name="Simon A."/>
            <person name="Yun M.H."/>
        </authorList>
    </citation>
    <scope>NUCLEOTIDE SEQUENCE</scope>
    <source>
        <strain evidence="1">20211129_DDA</strain>
        <tissue evidence="1">Liver</tissue>
    </source>
</reference>
<comment type="caution">
    <text evidence="1">The sequence shown here is derived from an EMBL/GenBank/DDBJ whole genome shotgun (WGS) entry which is preliminary data.</text>
</comment>
<dbReference type="AlphaFoldDB" id="A0AAV7KPI9"/>
<accession>A0AAV7KPI9</accession>
<name>A0AAV7KPI9_PLEWA</name>
<protein>
    <submittedName>
        <fullName evidence="1">Uncharacterized protein</fullName>
    </submittedName>
</protein>
<organism evidence="1 2">
    <name type="scientific">Pleurodeles waltl</name>
    <name type="common">Iberian ribbed newt</name>
    <dbReference type="NCBI Taxonomy" id="8319"/>
    <lineage>
        <taxon>Eukaryota</taxon>
        <taxon>Metazoa</taxon>
        <taxon>Chordata</taxon>
        <taxon>Craniata</taxon>
        <taxon>Vertebrata</taxon>
        <taxon>Euteleostomi</taxon>
        <taxon>Amphibia</taxon>
        <taxon>Batrachia</taxon>
        <taxon>Caudata</taxon>
        <taxon>Salamandroidea</taxon>
        <taxon>Salamandridae</taxon>
        <taxon>Pleurodelinae</taxon>
        <taxon>Pleurodeles</taxon>
    </lineage>
</organism>
<sequence>MSKLCIAPLVLIGTNASPRLHNARPDTSLIIASPVDDPVDAGGPHTAASQNEQIASAVQRIFDSDRRNDPQQGLRYLVQQT</sequence>
<evidence type="ECO:0000313" key="1">
    <source>
        <dbReference type="EMBL" id="KAJ1080467.1"/>
    </source>
</evidence>